<gene>
    <name evidence="1" type="ORF">F6J89_28210</name>
</gene>
<organism evidence="1">
    <name type="scientific">Symploca sp. SIO1C4</name>
    <dbReference type="NCBI Taxonomy" id="2607765"/>
    <lineage>
        <taxon>Bacteria</taxon>
        <taxon>Bacillati</taxon>
        <taxon>Cyanobacteriota</taxon>
        <taxon>Cyanophyceae</taxon>
        <taxon>Coleofasciculales</taxon>
        <taxon>Coleofasciculaceae</taxon>
        <taxon>Symploca</taxon>
    </lineage>
</organism>
<protein>
    <submittedName>
        <fullName evidence="1">Uncharacterized protein</fullName>
    </submittedName>
</protein>
<evidence type="ECO:0000313" key="1">
    <source>
        <dbReference type="EMBL" id="NER31395.1"/>
    </source>
</evidence>
<dbReference type="EMBL" id="JAAHFQ010000805">
    <property type="protein sequence ID" value="NER31395.1"/>
    <property type="molecule type" value="Genomic_DNA"/>
</dbReference>
<proteinExistence type="predicted"/>
<sequence>MYWLKINYERNEYVVDLDRLSAFACAPNGNITFWLPNSTIPIVINQQSDPEAYQQIFDYIKDIQYMSERLNKEFWLKINYERNDYIVNLNCISSFCHSPNNRLTFWLPDSSIPIIINQQKDPDIYQQILDYIERQTGQQLT</sequence>
<comment type="caution">
    <text evidence="1">The sequence shown here is derived from an EMBL/GenBank/DDBJ whole genome shotgun (WGS) entry which is preliminary data.</text>
</comment>
<dbReference type="AlphaFoldDB" id="A0A6B3NKH6"/>
<reference evidence="1" key="1">
    <citation type="submission" date="2019-11" db="EMBL/GenBank/DDBJ databases">
        <title>Genomic insights into an expanded diversity of filamentous marine cyanobacteria reveals the extraordinary biosynthetic potential of Moorea and Okeania.</title>
        <authorList>
            <person name="Ferreira Leao T."/>
            <person name="Wang M."/>
            <person name="Moss N."/>
            <person name="Da Silva R."/>
            <person name="Sanders J."/>
            <person name="Nurk S."/>
            <person name="Gurevich A."/>
            <person name="Humphrey G."/>
            <person name="Reher R."/>
            <person name="Zhu Q."/>
            <person name="Belda-Ferre P."/>
            <person name="Glukhov E."/>
            <person name="Rex R."/>
            <person name="Dorrestein P.C."/>
            <person name="Knight R."/>
            <person name="Pevzner P."/>
            <person name="Gerwick W.H."/>
            <person name="Gerwick L."/>
        </authorList>
    </citation>
    <scope>NUCLEOTIDE SEQUENCE</scope>
    <source>
        <strain evidence="1">SIO1C4</strain>
    </source>
</reference>
<accession>A0A6B3NKH6</accession>
<name>A0A6B3NKH6_9CYAN</name>